<evidence type="ECO:0000313" key="3">
    <source>
        <dbReference type="EMBL" id="KIO25168.1"/>
    </source>
</evidence>
<organism evidence="3 4">
    <name type="scientific">Tulasnella calospora MUT 4182</name>
    <dbReference type="NCBI Taxonomy" id="1051891"/>
    <lineage>
        <taxon>Eukaryota</taxon>
        <taxon>Fungi</taxon>
        <taxon>Dikarya</taxon>
        <taxon>Basidiomycota</taxon>
        <taxon>Agaricomycotina</taxon>
        <taxon>Agaricomycetes</taxon>
        <taxon>Cantharellales</taxon>
        <taxon>Tulasnellaceae</taxon>
        <taxon>Tulasnella</taxon>
    </lineage>
</organism>
<dbReference type="HOGENOM" id="CLU_1235826_0_0_1"/>
<feature type="transmembrane region" description="Helical" evidence="2">
    <location>
        <begin position="38"/>
        <end position="59"/>
    </location>
</feature>
<evidence type="ECO:0000313" key="4">
    <source>
        <dbReference type="Proteomes" id="UP000054248"/>
    </source>
</evidence>
<keyword evidence="2" id="KW-1133">Transmembrane helix</keyword>
<keyword evidence="2" id="KW-0472">Membrane</keyword>
<dbReference type="AlphaFoldDB" id="A0A0C3KUI7"/>
<proteinExistence type="predicted"/>
<feature type="region of interest" description="Disordered" evidence="1">
    <location>
        <begin position="1"/>
        <end position="30"/>
    </location>
</feature>
<dbReference type="OrthoDB" id="10385654at2759"/>
<name>A0A0C3KUI7_9AGAM</name>
<dbReference type="Proteomes" id="UP000054248">
    <property type="component" value="Unassembled WGS sequence"/>
</dbReference>
<evidence type="ECO:0000256" key="2">
    <source>
        <dbReference type="SAM" id="Phobius"/>
    </source>
</evidence>
<dbReference type="EMBL" id="KN823047">
    <property type="protein sequence ID" value="KIO25168.1"/>
    <property type="molecule type" value="Genomic_DNA"/>
</dbReference>
<reference evidence="4" key="2">
    <citation type="submission" date="2015-01" db="EMBL/GenBank/DDBJ databases">
        <title>Evolutionary Origins and Diversification of the Mycorrhizal Mutualists.</title>
        <authorList>
            <consortium name="DOE Joint Genome Institute"/>
            <consortium name="Mycorrhizal Genomics Consortium"/>
            <person name="Kohler A."/>
            <person name="Kuo A."/>
            <person name="Nagy L.G."/>
            <person name="Floudas D."/>
            <person name="Copeland A."/>
            <person name="Barry K.W."/>
            <person name="Cichocki N."/>
            <person name="Veneault-Fourrey C."/>
            <person name="LaButti K."/>
            <person name="Lindquist E.A."/>
            <person name="Lipzen A."/>
            <person name="Lundell T."/>
            <person name="Morin E."/>
            <person name="Murat C."/>
            <person name="Riley R."/>
            <person name="Ohm R."/>
            <person name="Sun H."/>
            <person name="Tunlid A."/>
            <person name="Henrissat B."/>
            <person name="Grigoriev I.V."/>
            <person name="Hibbett D.S."/>
            <person name="Martin F."/>
        </authorList>
    </citation>
    <scope>NUCLEOTIDE SEQUENCE [LARGE SCALE GENOMIC DNA]</scope>
    <source>
        <strain evidence="4">MUT 4182</strain>
    </source>
</reference>
<keyword evidence="2" id="KW-0812">Transmembrane</keyword>
<keyword evidence="4" id="KW-1185">Reference proteome</keyword>
<protein>
    <submittedName>
        <fullName evidence="3">Uncharacterized protein</fullName>
    </submittedName>
</protein>
<reference evidence="3 4" key="1">
    <citation type="submission" date="2014-04" db="EMBL/GenBank/DDBJ databases">
        <authorList>
            <consortium name="DOE Joint Genome Institute"/>
            <person name="Kuo A."/>
            <person name="Girlanda M."/>
            <person name="Perotto S."/>
            <person name="Kohler A."/>
            <person name="Nagy L.G."/>
            <person name="Floudas D."/>
            <person name="Copeland A."/>
            <person name="Barry K.W."/>
            <person name="Cichocki N."/>
            <person name="Veneault-Fourrey C."/>
            <person name="LaButti K."/>
            <person name="Lindquist E.A."/>
            <person name="Lipzen A."/>
            <person name="Lundell T."/>
            <person name="Morin E."/>
            <person name="Murat C."/>
            <person name="Sun H."/>
            <person name="Tunlid A."/>
            <person name="Henrissat B."/>
            <person name="Grigoriev I.V."/>
            <person name="Hibbett D.S."/>
            <person name="Martin F."/>
            <person name="Nordberg H.P."/>
            <person name="Cantor M.N."/>
            <person name="Hua S.X."/>
        </authorList>
    </citation>
    <scope>NUCLEOTIDE SEQUENCE [LARGE SCALE GENOMIC DNA]</scope>
    <source>
        <strain evidence="3 4">MUT 4182</strain>
    </source>
</reference>
<feature type="compositionally biased region" description="Polar residues" evidence="1">
    <location>
        <begin position="15"/>
        <end position="30"/>
    </location>
</feature>
<feature type="compositionally biased region" description="Polar residues" evidence="1">
    <location>
        <begin position="146"/>
        <end position="158"/>
    </location>
</feature>
<gene>
    <name evidence="3" type="ORF">M407DRAFT_25494</name>
</gene>
<sequence length="224" mass="23812">MAPPPPVVTNLPTPSQLDPTHLPIQSTPTPASISSKGMGVGIAVCTTILLMSIIVLWLLEVLPVRRKCTQQQKMDDLEGSAQSNPTESTVVRHSRVLVKVANTQACVHAPSKPLNLSAQDAVRAGSRLLQIFGLSVRSDSSALQRPSSSALTVPTCNSVGPAGNVTPEASGESRKPRITEKNDEITSPVNGKDSKAERVRDRDTTSLVTLETMKFGREDGNSQG</sequence>
<feature type="compositionally biased region" description="Basic and acidic residues" evidence="1">
    <location>
        <begin position="192"/>
        <end position="204"/>
    </location>
</feature>
<accession>A0A0C3KUI7</accession>
<evidence type="ECO:0000256" key="1">
    <source>
        <dbReference type="SAM" id="MobiDB-lite"/>
    </source>
</evidence>
<feature type="compositionally biased region" description="Basic and acidic residues" evidence="1">
    <location>
        <begin position="171"/>
        <end position="184"/>
    </location>
</feature>
<feature type="region of interest" description="Disordered" evidence="1">
    <location>
        <begin position="146"/>
        <end position="204"/>
    </location>
</feature>